<feature type="transmembrane region" description="Helical" evidence="2">
    <location>
        <begin position="81"/>
        <end position="103"/>
    </location>
</feature>
<name>A0A6C0DCD9_9ZZZZ</name>
<keyword evidence="2" id="KW-0812">Transmembrane</keyword>
<keyword evidence="2" id="KW-0472">Membrane</keyword>
<evidence type="ECO:0000256" key="2">
    <source>
        <dbReference type="SAM" id="Phobius"/>
    </source>
</evidence>
<sequence>MATALANVGKYLSNGFQAVSTTVKQTASTIATPFGGQPSPIGTTSTSSWSPFSGSTGSTWSPFSGSTSSTYSGPASSFGQIGTYIIAILIILLVIVLFVHFFITPIFRFHAGDVKGIITIPGFDDGVLFWTNSNVGQIKSIDLPIPQLAFGYSMILDIFIENPMQFSTRPRILFTRGATVRETPNSDTLLGMLENYNLAIALLPDTTDLIVSVLNKDNNMENVIIPNVPVQEPFRLGVVVMEHALEVYLNGYLMKTRKFLATPKDVKGDIFPASGIQTNLVKLRTLKIWPRVISTGEMRESQPALTAAKSFGAGPMPASSTSCSS</sequence>
<protein>
    <submittedName>
        <fullName evidence="3">Uncharacterized protein</fullName>
    </submittedName>
</protein>
<evidence type="ECO:0000256" key="1">
    <source>
        <dbReference type="SAM" id="MobiDB-lite"/>
    </source>
</evidence>
<reference evidence="3" key="1">
    <citation type="journal article" date="2020" name="Nature">
        <title>Giant virus diversity and host interactions through global metagenomics.</title>
        <authorList>
            <person name="Schulz F."/>
            <person name="Roux S."/>
            <person name="Paez-Espino D."/>
            <person name="Jungbluth S."/>
            <person name="Walsh D.A."/>
            <person name="Denef V.J."/>
            <person name="McMahon K.D."/>
            <person name="Konstantinidis K.T."/>
            <person name="Eloe-Fadrosh E.A."/>
            <person name="Kyrpides N.C."/>
            <person name="Woyke T."/>
        </authorList>
    </citation>
    <scope>NUCLEOTIDE SEQUENCE</scope>
    <source>
        <strain evidence="3">GVMAG-M-3300023174-141</strain>
    </source>
</reference>
<accession>A0A6C0DCD9</accession>
<keyword evidence="2" id="KW-1133">Transmembrane helix</keyword>
<dbReference type="EMBL" id="MN739586">
    <property type="protein sequence ID" value="QHT14578.1"/>
    <property type="molecule type" value="Genomic_DNA"/>
</dbReference>
<dbReference type="AlphaFoldDB" id="A0A6C0DCD9"/>
<organism evidence="3">
    <name type="scientific">viral metagenome</name>
    <dbReference type="NCBI Taxonomy" id="1070528"/>
    <lineage>
        <taxon>unclassified sequences</taxon>
        <taxon>metagenomes</taxon>
        <taxon>organismal metagenomes</taxon>
    </lineage>
</organism>
<feature type="region of interest" description="Disordered" evidence="1">
    <location>
        <begin position="306"/>
        <end position="325"/>
    </location>
</feature>
<proteinExistence type="predicted"/>
<evidence type="ECO:0000313" key="3">
    <source>
        <dbReference type="EMBL" id="QHT14578.1"/>
    </source>
</evidence>